<dbReference type="AlphaFoldDB" id="A0AAX0WUX2"/>
<proteinExistence type="predicted"/>
<accession>A0AAX0WUX2</accession>
<keyword evidence="2" id="KW-1185">Reference proteome</keyword>
<dbReference type="Proteomes" id="UP000192511">
    <property type="component" value="Unassembled WGS sequence"/>
</dbReference>
<protein>
    <submittedName>
        <fullName evidence="1">Uncharacterized protein</fullName>
    </submittedName>
</protein>
<dbReference type="GeneID" id="98065832"/>
<reference evidence="1" key="1">
    <citation type="submission" date="2017-12" db="EMBL/GenBank/DDBJ databases">
        <title>FDA dAtabase for Regulatory Grade micrObial Sequences (FDA-ARGOS): Supporting development and validation of Infectious Disease Dx tests.</title>
        <authorList>
            <person name="Kerrigan L."/>
            <person name="Tallon L.J."/>
            <person name="Sadzewicz L."/>
            <person name="Sengamalay N."/>
            <person name="Ott S."/>
            <person name="Godinez A."/>
            <person name="Nagaraj S."/>
            <person name="Vavikolanu K."/>
            <person name="Vyas G."/>
            <person name="Nadendla S."/>
            <person name="Aluvathingal J."/>
            <person name="Sichtig H."/>
        </authorList>
    </citation>
    <scope>NUCLEOTIDE SEQUENCE [LARGE SCALE GENOMIC DNA]</scope>
    <source>
        <strain evidence="1">FDAARGOS_200</strain>
    </source>
</reference>
<sequence length="607" mass="68615">MKRITIKKALKRYDKNKGYGRTLIKEEPHVKELRNFYDELKEDNLSPSSLLKLAQILIGKNTRTEMSESGKTFEGLVNQLGGYEALDTLNAAKQLTEDNVAFLERHPNDAKALAPLVITISKNIAASDKKKIFYAVEKIKNPPALIAVFKELELITQTKNASFFINVLSLLNKGDLNSDEVLPLLKETDIIIINSILKTLAEKNSSLVTLPNLMNILKVKHHYIFLDLLKCLPPNQESLSSLFQANDALDKCYWAKDIIINFNNAGWDLQPYLEKILSGKIDDWALSSATARLVRMKLKAELLQFILSTIFAHSNESSELLDAVETLNKEGCLDDLFLKMAFEVPKFSNQVAAALVTLQKAQLYNETTKIYVCVRREYALGLAQFWVQFSKTECSNPAPRVTMLQQPQCAPYTADVIEFLRKNELHNERNIIAVCNAKLTNNALYNMLNIMKEAKILDQTSFDILLPKLSFIKTLYSGAKCLANAEKLDSINFDILIKDPINAVALAKKMGGKPYPKDYTFLKNAGAQDFATICRNTLLLCQGHRQGLFFPKMSLEQTQSFEKGRNKTLIEAQSETLIKIAKYSGDQELEEETEHHNAQETYSSFKF</sequence>
<evidence type="ECO:0000313" key="2">
    <source>
        <dbReference type="Proteomes" id="UP000192511"/>
    </source>
</evidence>
<organism evidence="1 2">
    <name type="scientific">Legionella anisa</name>
    <dbReference type="NCBI Taxonomy" id="28082"/>
    <lineage>
        <taxon>Bacteria</taxon>
        <taxon>Pseudomonadati</taxon>
        <taxon>Pseudomonadota</taxon>
        <taxon>Gammaproteobacteria</taxon>
        <taxon>Legionellales</taxon>
        <taxon>Legionellaceae</taxon>
        <taxon>Legionella</taxon>
    </lineage>
</organism>
<dbReference type="RefSeq" id="WP_058388503.1">
    <property type="nucleotide sequence ID" value="NZ_CAAAHR010000004.1"/>
</dbReference>
<dbReference type="EMBL" id="NBTX02000004">
    <property type="protein sequence ID" value="PNL61835.1"/>
    <property type="molecule type" value="Genomic_DNA"/>
</dbReference>
<gene>
    <name evidence="1" type="ORF">A6J39_011785</name>
</gene>
<evidence type="ECO:0000313" key="1">
    <source>
        <dbReference type="EMBL" id="PNL61835.1"/>
    </source>
</evidence>
<comment type="caution">
    <text evidence="1">The sequence shown here is derived from an EMBL/GenBank/DDBJ whole genome shotgun (WGS) entry which is preliminary data.</text>
</comment>
<name>A0AAX0WUX2_9GAMM</name>